<reference evidence="1 2" key="1">
    <citation type="submission" date="2020-08" db="EMBL/GenBank/DDBJ databases">
        <authorList>
            <person name="Koutsovoulos G."/>
            <person name="Danchin GJ E."/>
        </authorList>
    </citation>
    <scope>NUCLEOTIDE SEQUENCE [LARGE SCALE GENOMIC DNA]</scope>
</reference>
<proteinExistence type="predicted"/>
<name>A0A6V7XL07_MELEN</name>
<evidence type="ECO:0000313" key="2">
    <source>
        <dbReference type="Proteomes" id="UP000580250"/>
    </source>
</evidence>
<gene>
    <name evidence="1" type="ORF">MENT_LOCUS53438</name>
</gene>
<sequence length="102" mass="11966">MPEIIVEGFEIARLHDLILEYIITSKDCSNIVPKIVLLSSYFPDFKLNERAENVEIKQVETEKHTKYQIANIYNPKVRFEFCTKKNKEGGNFCHTVEIMEKN</sequence>
<dbReference type="AlphaFoldDB" id="A0A6V7XL07"/>
<evidence type="ECO:0000313" key="1">
    <source>
        <dbReference type="EMBL" id="CAD2200000.1"/>
    </source>
</evidence>
<dbReference type="Proteomes" id="UP000580250">
    <property type="component" value="Unassembled WGS sequence"/>
</dbReference>
<organism evidence="1 2">
    <name type="scientific">Meloidogyne enterolobii</name>
    <name type="common">Root-knot nematode worm</name>
    <name type="synonym">Meloidogyne mayaguensis</name>
    <dbReference type="NCBI Taxonomy" id="390850"/>
    <lineage>
        <taxon>Eukaryota</taxon>
        <taxon>Metazoa</taxon>
        <taxon>Ecdysozoa</taxon>
        <taxon>Nematoda</taxon>
        <taxon>Chromadorea</taxon>
        <taxon>Rhabditida</taxon>
        <taxon>Tylenchina</taxon>
        <taxon>Tylenchomorpha</taxon>
        <taxon>Tylenchoidea</taxon>
        <taxon>Meloidogynidae</taxon>
        <taxon>Meloidogyninae</taxon>
        <taxon>Meloidogyne</taxon>
    </lineage>
</organism>
<protein>
    <submittedName>
        <fullName evidence="1">Uncharacterized protein</fullName>
    </submittedName>
</protein>
<dbReference type="EMBL" id="CAJEWN010001780">
    <property type="protein sequence ID" value="CAD2200000.1"/>
    <property type="molecule type" value="Genomic_DNA"/>
</dbReference>
<comment type="caution">
    <text evidence="1">The sequence shown here is derived from an EMBL/GenBank/DDBJ whole genome shotgun (WGS) entry which is preliminary data.</text>
</comment>
<accession>A0A6V7XL07</accession>